<keyword evidence="4" id="KW-0762">Sugar transport</keyword>
<keyword evidence="10 12" id="KW-0472">Membrane</keyword>
<dbReference type="PROSITE" id="PS51103">
    <property type="entry name" value="PTS_EIIC_TYPE_1"/>
    <property type="match status" value="1"/>
</dbReference>
<name>A0A222EPH5_9MOLU</name>
<evidence type="ECO:0000256" key="2">
    <source>
        <dbReference type="ARBA" id="ARBA00022448"/>
    </source>
</evidence>
<dbReference type="GO" id="GO:0090589">
    <property type="term" value="F:protein-phosphocysteine-trehalose phosphotransferase system transporter activity"/>
    <property type="evidence" value="ECO:0007669"/>
    <property type="project" value="TreeGrafter"/>
</dbReference>
<evidence type="ECO:0000256" key="7">
    <source>
        <dbReference type="ARBA" id="ARBA00022692"/>
    </source>
</evidence>
<dbReference type="Pfam" id="PF00367">
    <property type="entry name" value="PTS_EIIB"/>
    <property type="match status" value="1"/>
</dbReference>
<dbReference type="GO" id="GO:0005886">
    <property type="term" value="C:plasma membrane"/>
    <property type="evidence" value="ECO:0007669"/>
    <property type="project" value="UniProtKB-SubCell"/>
</dbReference>
<gene>
    <name evidence="15" type="primary">treB</name>
    <name evidence="15" type="ORF">SCORR_v1c06560</name>
</gene>
<dbReference type="CDD" id="cd00212">
    <property type="entry name" value="PTS_IIB_glc"/>
    <property type="match status" value="1"/>
</dbReference>
<evidence type="ECO:0000256" key="1">
    <source>
        <dbReference type="ARBA" id="ARBA00004651"/>
    </source>
</evidence>
<comment type="subcellular location">
    <subcellularLocation>
        <location evidence="1">Cell membrane</location>
        <topology evidence="1">Multi-pass membrane protein</topology>
    </subcellularLocation>
</comment>
<keyword evidence="6" id="KW-0598">Phosphotransferase system</keyword>
<evidence type="ECO:0000259" key="14">
    <source>
        <dbReference type="PROSITE" id="PS51103"/>
    </source>
</evidence>
<keyword evidence="3" id="KW-1003">Cell membrane</keyword>
<evidence type="ECO:0000256" key="12">
    <source>
        <dbReference type="SAM" id="Phobius"/>
    </source>
</evidence>
<feature type="transmembrane region" description="Helical" evidence="12">
    <location>
        <begin position="167"/>
        <end position="188"/>
    </location>
</feature>
<evidence type="ECO:0000256" key="10">
    <source>
        <dbReference type="ARBA" id="ARBA00023136"/>
    </source>
</evidence>
<keyword evidence="16" id="KW-1185">Reference proteome</keyword>
<evidence type="ECO:0000256" key="8">
    <source>
        <dbReference type="ARBA" id="ARBA00022777"/>
    </source>
</evidence>
<dbReference type="InterPro" id="IPR050558">
    <property type="entry name" value="PTS_Sugar-Specific_Components"/>
</dbReference>
<feature type="transmembrane region" description="Helical" evidence="12">
    <location>
        <begin position="367"/>
        <end position="389"/>
    </location>
</feature>
<dbReference type="InterPro" id="IPR013013">
    <property type="entry name" value="PTS_EIIC_1"/>
</dbReference>
<sequence>MSNKKKKDEKIDIDFKSWSNELVEYLGGKENILSVTHCLTRLRLVLKDETFVQKEKIEDLKGVKGLFRSSGQFQIIIGTQVEKFFKEFVIISGVEAVSKEENKKIANQQHGNWFLRALNFLGEVFIPIVPVLVAGGIILGFRNILEADFDGFVIVKSGKFWQGLDDFLWIPAQVCFWWLPVHICWSIFRKLDADQVLGIVVGLCLLVPPLLNVYDVSSAAGNNKEFEWIWDVMGKLENGSFDWGFMKYPWKIQYTAQVIPAFAIGITGAYINKWIKRKSPAVLSQILVPLVTILPTFTLAMFIIGPIGFIFASVISFGISWSFTNSIAKYFFGFIIGLIYAPIVLTGIHHLFNAVFVQDTIQNGGNFLFIGTCAQAIAQGSAVLGWVLINRKNPRSKDVGIPSIVSAYLGVTEPAMYGINLKYMYPFVAACIATGLGLEMAVISGVSSTNSGNGAWLGILNVQVQSKINGVITWPGTGYLWFMISMLITAGTSLGLTMLFSKFKYFKKFNIELKAAELLK</sequence>
<evidence type="ECO:0000313" key="16">
    <source>
        <dbReference type="Proteomes" id="UP000203229"/>
    </source>
</evidence>
<dbReference type="GO" id="GO:0008982">
    <property type="term" value="F:protein-N(PI)-phosphohistidine-sugar phosphotransferase activity"/>
    <property type="evidence" value="ECO:0007669"/>
    <property type="project" value="InterPro"/>
</dbReference>
<keyword evidence="2" id="KW-0813">Transport</keyword>
<protein>
    <submittedName>
        <fullName evidence="15">PTS system, trehalose-specific IIBC component</fullName>
    </submittedName>
</protein>
<accession>A0A222EPH5</accession>
<keyword evidence="9 12" id="KW-1133">Transmembrane helix</keyword>
<evidence type="ECO:0000256" key="3">
    <source>
        <dbReference type="ARBA" id="ARBA00022475"/>
    </source>
</evidence>
<dbReference type="PANTHER" id="PTHR30175:SF4">
    <property type="entry name" value="PTS SYSTEM TREHALOSE-SPECIFIC EIIBC COMPONENT"/>
    <property type="match status" value="1"/>
</dbReference>
<dbReference type="PANTHER" id="PTHR30175">
    <property type="entry name" value="PHOSPHOTRANSFERASE SYSTEM TRANSPORT PROTEIN"/>
    <property type="match status" value="1"/>
</dbReference>
<keyword evidence="8" id="KW-0418">Kinase</keyword>
<dbReference type="InterPro" id="IPR036878">
    <property type="entry name" value="Glu_permease_IIB"/>
</dbReference>
<dbReference type="Pfam" id="PF02378">
    <property type="entry name" value="PTS_EIIC"/>
    <property type="match status" value="1"/>
</dbReference>
<feature type="transmembrane region" description="Helical" evidence="12">
    <location>
        <begin position="252"/>
        <end position="272"/>
    </location>
</feature>
<feature type="transmembrane region" description="Helical" evidence="12">
    <location>
        <begin position="279"/>
        <end position="297"/>
    </location>
</feature>
<dbReference type="GO" id="GO:0015771">
    <property type="term" value="P:trehalose transport"/>
    <property type="evidence" value="ECO:0007669"/>
    <property type="project" value="TreeGrafter"/>
</dbReference>
<dbReference type="AlphaFoldDB" id="A0A222EPH5"/>
<feature type="transmembrane region" description="Helical" evidence="12">
    <location>
        <begin position="303"/>
        <end position="323"/>
    </location>
</feature>
<evidence type="ECO:0000259" key="13">
    <source>
        <dbReference type="PROSITE" id="PS51098"/>
    </source>
</evidence>
<dbReference type="InterPro" id="IPR001996">
    <property type="entry name" value="PTS_IIB_1"/>
</dbReference>
<dbReference type="PROSITE" id="PS51098">
    <property type="entry name" value="PTS_EIIB_TYPE_1"/>
    <property type="match status" value="1"/>
</dbReference>
<dbReference type="RefSeq" id="WP_094049150.1">
    <property type="nucleotide sequence ID" value="NZ_CP022535.1"/>
</dbReference>
<dbReference type="GO" id="GO:0009401">
    <property type="term" value="P:phosphoenolpyruvate-dependent sugar phosphotransferase system"/>
    <property type="evidence" value="ECO:0007669"/>
    <property type="project" value="UniProtKB-KW"/>
</dbReference>
<reference evidence="15 16" key="1">
    <citation type="submission" date="2017-07" db="EMBL/GenBank/DDBJ databases">
        <title>Complete genome sequence of Spiroplasma corruscae EC-1 (DSM 19793).</title>
        <authorList>
            <person name="Tsai Y.-M."/>
            <person name="Lo W.-S."/>
            <person name="Kuo C.-H."/>
        </authorList>
    </citation>
    <scope>NUCLEOTIDE SEQUENCE [LARGE SCALE GENOMIC DNA]</scope>
    <source>
        <strain evidence="15 16">EC-1</strain>
    </source>
</reference>
<keyword evidence="7 12" id="KW-0812">Transmembrane</keyword>
<keyword evidence="5" id="KW-0808">Transferase</keyword>
<dbReference type="EMBL" id="CP022535">
    <property type="protein sequence ID" value="ASP28428.1"/>
    <property type="molecule type" value="Genomic_DNA"/>
</dbReference>
<dbReference type="InterPro" id="IPR003352">
    <property type="entry name" value="PTS_EIIC"/>
</dbReference>
<dbReference type="OrthoDB" id="9769191at2"/>
<dbReference type="SUPFAM" id="SSF55604">
    <property type="entry name" value="Glucose permease domain IIB"/>
    <property type="match status" value="1"/>
</dbReference>
<dbReference type="FunFam" id="3.30.1360.60:FF:000001">
    <property type="entry name" value="PTS system glucose-specific IIBC component PtsG"/>
    <property type="match status" value="1"/>
</dbReference>
<proteinExistence type="predicted"/>
<feature type="domain" description="PTS EIIB type-1" evidence="13">
    <location>
        <begin position="16"/>
        <end position="98"/>
    </location>
</feature>
<feature type="transmembrane region" description="Helical" evidence="12">
    <location>
        <begin position="423"/>
        <end position="443"/>
    </location>
</feature>
<feature type="transmembrane region" description="Helical" evidence="12">
    <location>
        <begin position="113"/>
        <end position="141"/>
    </location>
</feature>
<evidence type="ECO:0000256" key="6">
    <source>
        <dbReference type="ARBA" id="ARBA00022683"/>
    </source>
</evidence>
<feature type="transmembrane region" description="Helical" evidence="12">
    <location>
        <begin position="195"/>
        <end position="214"/>
    </location>
</feature>
<feature type="domain" description="PTS EIIC type-1" evidence="14">
    <location>
        <begin position="119"/>
        <end position="518"/>
    </location>
</feature>
<dbReference type="KEGG" id="scou:SCORR_v1c06560"/>
<feature type="transmembrane region" description="Helical" evidence="12">
    <location>
        <begin position="330"/>
        <end position="352"/>
    </location>
</feature>
<evidence type="ECO:0000256" key="4">
    <source>
        <dbReference type="ARBA" id="ARBA00022597"/>
    </source>
</evidence>
<dbReference type="Gene3D" id="3.30.1360.60">
    <property type="entry name" value="Glucose permease domain IIB"/>
    <property type="match status" value="1"/>
</dbReference>
<dbReference type="InterPro" id="IPR018113">
    <property type="entry name" value="PTrfase_EIIB_Cys"/>
</dbReference>
<dbReference type="PROSITE" id="PS01035">
    <property type="entry name" value="PTS_EIIB_TYPE_1_CYS"/>
    <property type="match status" value="1"/>
</dbReference>
<dbReference type="Proteomes" id="UP000203229">
    <property type="component" value="Chromosome"/>
</dbReference>
<evidence type="ECO:0000256" key="9">
    <source>
        <dbReference type="ARBA" id="ARBA00022989"/>
    </source>
</evidence>
<feature type="active site" description="Phosphocysteine intermediate; for EIIB activity" evidence="11">
    <location>
        <position position="38"/>
    </location>
</feature>
<organism evidence="15 16">
    <name type="scientific">Spiroplasma corruscae</name>
    <dbReference type="NCBI Taxonomy" id="216934"/>
    <lineage>
        <taxon>Bacteria</taxon>
        <taxon>Bacillati</taxon>
        <taxon>Mycoplasmatota</taxon>
        <taxon>Mollicutes</taxon>
        <taxon>Entomoplasmatales</taxon>
        <taxon>Spiroplasmataceae</taxon>
        <taxon>Spiroplasma</taxon>
    </lineage>
</organism>
<evidence type="ECO:0000256" key="5">
    <source>
        <dbReference type="ARBA" id="ARBA00022679"/>
    </source>
</evidence>
<evidence type="ECO:0000256" key="11">
    <source>
        <dbReference type="PROSITE-ProRule" id="PRU00421"/>
    </source>
</evidence>
<feature type="transmembrane region" description="Helical" evidence="12">
    <location>
        <begin position="479"/>
        <end position="500"/>
    </location>
</feature>
<dbReference type="GO" id="GO:0016301">
    <property type="term" value="F:kinase activity"/>
    <property type="evidence" value="ECO:0007669"/>
    <property type="project" value="UniProtKB-KW"/>
</dbReference>
<evidence type="ECO:0000313" key="15">
    <source>
        <dbReference type="EMBL" id="ASP28428.1"/>
    </source>
</evidence>